<accession>W9XX10</accession>
<protein>
    <recommendedName>
        <fullName evidence="4">Transcription factor domain-containing protein</fullName>
    </recommendedName>
</protein>
<dbReference type="Proteomes" id="UP000019478">
    <property type="component" value="Unassembled WGS sequence"/>
</dbReference>
<keyword evidence="3" id="KW-1185">Reference proteome</keyword>
<evidence type="ECO:0000256" key="1">
    <source>
        <dbReference type="SAM" id="MobiDB-lite"/>
    </source>
</evidence>
<gene>
    <name evidence="2" type="ORF">A1O3_05782</name>
</gene>
<dbReference type="PANTHER" id="PTHR37540">
    <property type="entry name" value="TRANSCRIPTION FACTOR (ACR-2), PUTATIVE-RELATED-RELATED"/>
    <property type="match status" value="1"/>
</dbReference>
<dbReference type="EMBL" id="AMGY01000004">
    <property type="protein sequence ID" value="EXJ85107.1"/>
    <property type="molecule type" value="Genomic_DNA"/>
</dbReference>
<feature type="compositionally biased region" description="Basic residues" evidence="1">
    <location>
        <begin position="32"/>
        <end position="43"/>
    </location>
</feature>
<sequence>MTAPKFLFINKHPQSDSLSHSNKQERISIHSHVQKGRRYKKADHRIGHDTRLPLLQLQPARRPRGESGGDALVTSDQCPIERTSRDQMPDSSRQPLSPQAAGLRDAISSLGSSSNRSTPQSIPVFPASAEESFDPFDVTCIRVDGAVHSLLQYFLLVQHPGCWHIERASRPDHKYVFQFDAMSVIQGCLHDEYNMYALLASMASFMTYLDEIPPSRDGSYYIHKALKASQEYVHSHQPITGRMIFNVFHLGCAEWYRYNGHAAYVHLKAAKKLVDAMGGLKAMDGPLVDLLLSGDQYVAAELRQKPLWSPTDFESGDSHPMTAHGLCELQKLLSGKVKTAAGLLTSTQQEIVPTGLRWIILDLAVVLSVLRSSQSPDMALGKLPADGIHWVHIRTLAIRHRLLSMDLSDPRSGAIRTAIVLWIFRIFTISGRKRSIKIIAPFLREMLLTIVDHLWDGHEEVRLWILTVGALSASSGSDCHDWFVGELRRCLTSTLDNPDPDTIFDALILLSERFFYLALEEASTLRSLAKDIYHVRLEEKE</sequence>
<dbReference type="GeneID" id="19169892"/>
<feature type="region of interest" description="Disordered" evidence="1">
    <location>
        <begin position="1"/>
        <end position="102"/>
    </location>
</feature>
<dbReference type="eggNOG" id="ENOG502T49Y">
    <property type="taxonomic scope" value="Eukaryota"/>
</dbReference>
<proteinExistence type="predicted"/>
<dbReference type="OrthoDB" id="4139519at2759"/>
<name>W9XX10_9EURO</name>
<dbReference type="HOGENOM" id="CLU_028343_1_0_1"/>
<organism evidence="2 3">
    <name type="scientific">Capronia epimyces CBS 606.96</name>
    <dbReference type="NCBI Taxonomy" id="1182542"/>
    <lineage>
        <taxon>Eukaryota</taxon>
        <taxon>Fungi</taxon>
        <taxon>Dikarya</taxon>
        <taxon>Ascomycota</taxon>
        <taxon>Pezizomycotina</taxon>
        <taxon>Eurotiomycetes</taxon>
        <taxon>Chaetothyriomycetidae</taxon>
        <taxon>Chaetothyriales</taxon>
        <taxon>Herpotrichiellaceae</taxon>
        <taxon>Capronia</taxon>
    </lineage>
</organism>
<evidence type="ECO:0000313" key="3">
    <source>
        <dbReference type="Proteomes" id="UP000019478"/>
    </source>
</evidence>
<evidence type="ECO:0008006" key="4">
    <source>
        <dbReference type="Google" id="ProtNLM"/>
    </source>
</evidence>
<reference evidence="2 3" key="1">
    <citation type="submission" date="2013-03" db="EMBL/GenBank/DDBJ databases">
        <title>The Genome Sequence of Capronia epimyces CBS 606.96.</title>
        <authorList>
            <consortium name="The Broad Institute Genomics Platform"/>
            <person name="Cuomo C."/>
            <person name="de Hoog S."/>
            <person name="Gorbushina A."/>
            <person name="Walker B."/>
            <person name="Young S.K."/>
            <person name="Zeng Q."/>
            <person name="Gargeya S."/>
            <person name="Fitzgerald M."/>
            <person name="Haas B."/>
            <person name="Abouelleil A."/>
            <person name="Allen A.W."/>
            <person name="Alvarado L."/>
            <person name="Arachchi H.M."/>
            <person name="Berlin A.M."/>
            <person name="Chapman S.B."/>
            <person name="Gainer-Dewar J."/>
            <person name="Goldberg J."/>
            <person name="Griggs A."/>
            <person name="Gujja S."/>
            <person name="Hansen M."/>
            <person name="Howarth C."/>
            <person name="Imamovic A."/>
            <person name="Ireland A."/>
            <person name="Larimer J."/>
            <person name="McCowan C."/>
            <person name="Murphy C."/>
            <person name="Pearson M."/>
            <person name="Poon T.W."/>
            <person name="Priest M."/>
            <person name="Roberts A."/>
            <person name="Saif S."/>
            <person name="Shea T."/>
            <person name="Sisk P."/>
            <person name="Sykes S."/>
            <person name="Wortman J."/>
            <person name="Nusbaum C."/>
            <person name="Birren B."/>
        </authorList>
    </citation>
    <scope>NUCLEOTIDE SEQUENCE [LARGE SCALE GENOMIC DNA]</scope>
    <source>
        <strain evidence="2 3">CBS 606.96</strain>
    </source>
</reference>
<dbReference type="RefSeq" id="XP_007734092.1">
    <property type="nucleotide sequence ID" value="XM_007735902.1"/>
</dbReference>
<dbReference type="AlphaFoldDB" id="W9XX10"/>
<evidence type="ECO:0000313" key="2">
    <source>
        <dbReference type="EMBL" id="EXJ85107.1"/>
    </source>
</evidence>
<comment type="caution">
    <text evidence="2">The sequence shown here is derived from an EMBL/GenBank/DDBJ whole genome shotgun (WGS) entry which is preliminary data.</text>
</comment>
<dbReference type="STRING" id="1182542.W9XX10"/>
<dbReference type="PANTHER" id="PTHR37540:SF5">
    <property type="entry name" value="TRANSCRIPTION FACTOR DOMAIN-CONTAINING PROTEIN"/>
    <property type="match status" value="1"/>
</dbReference>